<evidence type="ECO:0000313" key="1">
    <source>
        <dbReference type="EMBL" id="TWT60153.1"/>
    </source>
</evidence>
<dbReference type="SUPFAM" id="SSF109604">
    <property type="entry name" value="HD-domain/PDEase-like"/>
    <property type="match status" value="1"/>
</dbReference>
<dbReference type="OrthoDB" id="823268at2"/>
<dbReference type="PANTHER" id="PTHR40202:SF1">
    <property type="entry name" value="HD DOMAIN-CONTAINING PROTEIN"/>
    <property type="match status" value="1"/>
</dbReference>
<dbReference type="PANTHER" id="PTHR40202">
    <property type="match status" value="1"/>
</dbReference>
<evidence type="ECO:0008006" key="3">
    <source>
        <dbReference type="Google" id="ProtNLM"/>
    </source>
</evidence>
<gene>
    <name evidence="1" type="ORF">Pan54_08670</name>
</gene>
<dbReference type="InterPro" id="IPR003607">
    <property type="entry name" value="HD/PDEase_dom"/>
</dbReference>
<sequence>MPTVDDVLLLFQSRGDSQYGGEAVTQQEHALQAATLAEAAGASAALITAALLHDVGHLLHDLPEESPDLGLDDHHEGSGYHYLNSIFPVEVTEPIRLHVAAKRYLCAVDPNYQSCLSEPSIVSLQLQGGAMSSEEVRAFDENPHREAAVRLRRWDDEAKVANMTTPPLSYFQSIVHSAAIPI</sequence>
<dbReference type="RefSeq" id="WP_146502306.1">
    <property type="nucleotide sequence ID" value="NZ_SJPG01000001.1"/>
</dbReference>
<dbReference type="AlphaFoldDB" id="A0A5C5XCW6"/>
<evidence type="ECO:0000313" key="2">
    <source>
        <dbReference type="Proteomes" id="UP000316095"/>
    </source>
</evidence>
<dbReference type="CDD" id="cd00077">
    <property type="entry name" value="HDc"/>
    <property type="match status" value="1"/>
</dbReference>
<organism evidence="1 2">
    <name type="scientific">Rubinisphaera italica</name>
    <dbReference type="NCBI Taxonomy" id="2527969"/>
    <lineage>
        <taxon>Bacteria</taxon>
        <taxon>Pseudomonadati</taxon>
        <taxon>Planctomycetota</taxon>
        <taxon>Planctomycetia</taxon>
        <taxon>Planctomycetales</taxon>
        <taxon>Planctomycetaceae</taxon>
        <taxon>Rubinisphaera</taxon>
    </lineage>
</organism>
<keyword evidence="2" id="KW-1185">Reference proteome</keyword>
<dbReference type="InterPro" id="IPR017670">
    <property type="entry name" value="Phosphonate_degrad-assoc"/>
</dbReference>
<proteinExistence type="predicted"/>
<dbReference type="InterPro" id="IPR052567">
    <property type="entry name" value="OP_Dioxygenase"/>
</dbReference>
<comment type="caution">
    <text evidence="1">The sequence shown here is derived from an EMBL/GenBank/DDBJ whole genome shotgun (WGS) entry which is preliminary data.</text>
</comment>
<protein>
    <recommendedName>
        <fullName evidence="3">HD domain protein</fullName>
    </recommendedName>
</protein>
<dbReference type="EMBL" id="SJPG01000001">
    <property type="protein sequence ID" value="TWT60153.1"/>
    <property type="molecule type" value="Genomic_DNA"/>
</dbReference>
<dbReference type="Gene3D" id="1.10.3210.10">
    <property type="entry name" value="Hypothetical protein af1432"/>
    <property type="match status" value="1"/>
</dbReference>
<accession>A0A5C5XCW6</accession>
<dbReference type="Proteomes" id="UP000316095">
    <property type="component" value="Unassembled WGS sequence"/>
</dbReference>
<name>A0A5C5XCW6_9PLAN</name>
<reference evidence="1 2" key="1">
    <citation type="submission" date="2019-02" db="EMBL/GenBank/DDBJ databases">
        <title>Deep-cultivation of Planctomycetes and their phenomic and genomic characterization uncovers novel biology.</title>
        <authorList>
            <person name="Wiegand S."/>
            <person name="Jogler M."/>
            <person name="Boedeker C."/>
            <person name="Pinto D."/>
            <person name="Vollmers J."/>
            <person name="Rivas-Marin E."/>
            <person name="Kohn T."/>
            <person name="Peeters S.H."/>
            <person name="Heuer A."/>
            <person name="Rast P."/>
            <person name="Oberbeckmann S."/>
            <person name="Bunk B."/>
            <person name="Jeske O."/>
            <person name="Meyerdierks A."/>
            <person name="Storesund J.E."/>
            <person name="Kallscheuer N."/>
            <person name="Luecker S."/>
            <person name="Lage O.M."/>
            <person name="Pohl T."/>
            <person name="Merkel B.J."/>
            <person name="Hornburger P."/>
            <person name="Mueller R.-W."/>
            <person name="Bruemmer F."/>
            <person name="Labrenz M."/>
            <person name="Spormann A.M."/>
            <person name="Op Den Camp H."/>
            <person name="Overmann J."/>
            <person name="Amann R."/>
            <person name="Jetten M.S.M."/>
            <person name="Mascher T."/>
            <person name="Medema M.H."/>
            <person name="Devos D.P."/>
            <person name="Kaster A.-K."/>
            <person name="Ovreas L."/>
            <person name="Rohde M."/>
            <person name="Galperin M.Y."/>
            <person name="Jogler C."/>
        </authorList>
    </citation>
    <scope>NUCLEOTIDE SEQUENCE [LARGE SCALE GENOMIC DNA]</scope>
    <source>
        <strain evidence="1 2">Pan54</strain>
    </source>
</reference>
<dbReference type="NCBIfam" id="TIGR03276">
    <property type="entry name" value="Phn-HD"/>
    <property type="match status" value="1"/>
</dbReference>